<keyword evidence="2" id="KW-0560">Oxidoreductase</keyword>
<proteinExistence type="predicted"/>
<name>A0A7W6JQB0_9SPHN</name>
<dbReference type="Proteomes" id="UP000557392">
    <property type="component" value="Unassembled WGS sequence"/>
</dbReference>
<dbReference type="InterPro" id="IPR007138">
    <property type="entry name" value="ABM_dom"/>
</dbReference>
<dbReference type="PANTHER" id="PTHR33336">
    <property type="entry name" value="QUINOL MONOOXYGENASE YGIN-RELATED"/>
    <property type="match status" value="1"/>
</dbReference>
<accession>A0A7W6JQB0</accession>
<dbReference type="Pfam" id="PF03992">
    <property type="entry name" value="ABM"/>
    <property type="match status" value="1"/>
</dbReference>
<reference evidence="2 3" key="1">
    <citation type="submission" date="2020-08" db="EMBL/GenBank/DDBJ databases">
        <title>Genomic Encyclopedia of Type Strains, Phase IV (KMG-IV): sequencing the most valuable type-strain genomes for metagenomic binning, comparative biology and taxonomic classification.</title>
        <authorList>
            <person name="Goeker M."/>
        </authorList>
    </citation>
    <scope>NUCLEOTIDE SEQUENCE [LARGE SCALE GENOMIC DNA]</scope>
    <source>
        <strain evidence="2 3">DSM 101806</strain>
    </source>
</reference>
<evidence type="ECO:0000313" key="2">
    <source>
        <dbReference type="EMBL" id="MBB4097555.1"/>
    </source>
</evidence>
<gene>
    <name evidence="2" type="ORF">GGR46_001088</name>
</gene>
<feature type="domain" description="ABM" evidence="1">
    <location>
        <begin position="1"/>
        <end position="92"/>
    </location>
</feature>
<organism evidence="2 3">
    <name type="scientific">Sphingomonas kyeonggiensis</name>
    <dbReference type="NCBI Taxonomy" id="1268553"/>
    <lineage>
        <taxon>Bacteria</taxon>
        <taxon>Pseudomonadati</taxon>
        <taxon>Pseudomonadota</taxon>
        <taxon>Alphaproteobacteria</taxon>
        <taxon>Sphingomonadales</taxon>
        <taxon>Sphingomonadaceae</taxon>
        <taxon>Sphingomonas</taxon>
    </lineage>
</organism>
<sequence>MKTVALLTARMGKTAELRTLLEGLIAPSRSEPGNLRYDLWRDQADENRFVLDELYVDAAAFAAHRGSPHFQHYLARIGDLAERVSLGLEPIAVRQD</sequence>
<dbReference type="PANTHER" id="PTHR33336:SF3">
    <property type="entry name" value="ABM DOMAIN-CONTAINING PROTEIN"/>
    <property type="match status" value="1"/>
</dbReference>
<protein>
    <submittedName>
        <fullName evidence="2">Quinol monooxygenase YgiN</fullName>
    </submittedName>
</protein>
<dbReference type="SUPFAM" id="SSF54909">
    <property type="entry name" value="Dimeric alpha+beta barrel"/>
    <property type="match status" value="1"/>
</dbReference>
<dbReference type="PROSITE" id="PS51725">
    <property type="entry name" value="ABM"/>
    <property type="match status" value="1"/>
</dbReference>
<dbReference type="Gene3D" id="3.30.70.100">
    <property type="match status" value="1"/>
</dbReference>
<dbReference type="EMBL" id="JACIEH010000001">
    <property type="protein sequence ID" value="MBB4097555.1"/>
    <property type="molecule type" value="Genomic_DNA"/>
</dbReference>
<dbReference type="GO" id="GO:0004497">
    <property type="term" value="F:monooxygenase activity"/>
    <property type="evidence" value="ECO:0007669"/>
    <property type="project" value="UniProtKB-KW"/>
</dbReference>
<evidence type="ECO:0000313" key="3">
    <source>
        <dbReference type="Proteomes" id="UP000557392"/>
    </source>
</evidence>
<comment type="caution">
    <text evidence="2">The sequence shown here is derived from an EMBL/GenBank/DDBJ whole genome shotgun (WGS) entry which is preliminary data.</text>
</comment>
<dbReference type="GO" id="GO:0005829">
    <property type="term" value="C:cytosol"/>
    <property type="evidence" value="ECO:0007669"/>
    <property type="project" value="TreeGrafter"/>
</dbReference>
<keyword evidence="2" id="KW-0503">Monooxygenase</keyword>
<keyword evidence="3" id="KW-1185">Reference proteome</keyword>
<dbReference type="InterPro" id="IPR011008">
    <property type="entry name" value="Dimeric_a/b-barrel"/>
</dbReference>
<dbReference type="InterPro" id="IPR050744">
    <property type="entry name" value="AI-2_Isomerase_LsrG"/>
</dbReference>
<evidence type="ECO:0000259" key="1">
    <source>
        <dbReference type="PROSITE" id="PS51725"/>
    </source>
</evidence>
<dbReference type="AlphaFoldDB" id="A0A7W6JQB0"/>